<dbReference type="GO" id="GO:0003677">
    <property type="term" value="F:DNA binding"/>
    <property type="evidence" value="ECO:0007669"/>
    <property type="project" value="InterPro"/>
</dbReference>
<dbReference type="Pfam" id="PF01381">
    <property type="entry name" value="HTH_3"/>
    <property type="match status" value="1"/>
</dbReference>
<dbReference type="InterPro" id="IPR010982">
    <property type="entry name" value="Lambda_DNA-bd_dom_sf"/>
</dbReference>
<feature type="domain" description="HTH cro/C1-type" evidence="1">
    <location>
        <begin position="26"/>
        <end position="80"/>
    </location>
</feature>
<accession>A0A2T2WU25</accession>
<evidence type="ECO:0000313" key="3">
    <source>
        <dbReference type="Proteomes" id="UP000242699"/>
    </source>
</evidence>
<proteinExistence type="predicted"/>
<evidence type="ECO:0000259" key="1">
    <source>
        <dbReference type="PROSITE" id="PS50943"/>
    </source>
</evidence>
<dbReference type="Proteomes" id="UP000242699">
    <property type="component" value="Unassembled WGS sequence"/>
</dbReference>
<protein>
    <recommendedName>
        <fullName evidence="1">HTH cro/C1-type domain-containing protein</fullName>
    </recommendedName>
</protein>
<dbReference type="PROSITE" id="PS50943">
    <property type="entry name" value="HTH_CROC1"/>
    <property type="match status" value="1"/>
</dbReference>
<evidence type="ECO:0000313" key="2">
    <source>
        <dbReference type="EMBL" id="PSR25735.1"/>
    </source>
</evidence>
<organism evidence="2 3">
    <name type="scientific">Sulfobacillus benefaciens</name>
    <dbReference type="NCBI Taxonomy" id="453960"/>
    <lineage>
        <taxon>Bacteria</taxon>
        <taxon>Bacillati</taxon>
        <taxon>Bacillota</taxon>
        <taxon>Clostridia</taxon>
        <taxon>Eubacteriales</taxon>
        <taxon>Clostridiales Family XVII. Incertae Sedis</taxon>
        <taxon>Sulfobacillus</taxon>
    </lineage>
</organism>
<name>A0A2T2WU25_9FIRM</name>
<dbReference type="SMART" id="SM00530">
    <property type="entry name" value="HTH_XRE"/>
    <property type="match status" value="1"/>
</dbReference>
<comment type="caution">
    <text evidence="2">The sequence shown here is derived from an EMBL/GenBank/DDBJ whole genome shotgun (WGS) entry which is preliminary data.</text>
</comment>
<dbReference type="InterPro" id="IPR001387">
    <property type="entry name" value="Cro/C1-type_HTH"/>
</dbReference>
<dbReference type="AlphaFoldDB" id="A0A2T2WU25"/>
<gene>
    <name evidence="2" type="ORF">C7B43_16195</name>
</gene>
<reference evidence="2 3" key="1">
    <citation type="journal article" date="2014" name="BMC Genomics">
        <title>Comparison of environmental and isolate Sulfobacillus genomes reveals diverse carbon, sulfur, nitrogen, and hydrogen metabolisms.</title>
        <authorList>
            <person name="Justice N.B."/>
            <person name="Norman A."/>
            <person name="Brown C.T."/>
            <person name="Singh A."/>
            <person name="Thomas B.C."/>
            <person name="Banfield J.F."/>
        </authorList>
    </citation>
    <scope>NUCLEOTIDE SEQUENCE [LARGE SCALE GENOMIC DNA]</scope>
    <source>
        <strain evidence="2">AMDSBA1</strain>
    </source>
</reference>
<dbReference type="CDD" id="cd00093">
    <property type="entry name" value="HTH_XRE"/>
    <property type="match status" value="1"/>
</dbReference>
<dbReference type="SUPFAM" id="SSF47413">
    <property type="entry name" value="lambda repressor-like DNA-binding domains"/>
    <property type="match status" value="1"/>
</dbReference>
<sequence length="193" mass="21080">MREREDNQKRNSGAPAPFTAPLGTILSVLRLGRSLGREELSRQLNLNASYVARLERGDRQPSPKTLSSWLAACPVPVLPIAALTADLPPWPTDGEREPSSAKQDWTLVHLSVSVSGDEAVWAEAAAHALHWSTPDILVRTIHKSPDLLGSLLWLNVRAGRYHHLPAAASITAESLYSTRAGSDRNGINRYGRP</sequence>
<dbReference type="EMBL" id="PXYT01000050">
    <property type="protein sequence ID" value="PSR25735.1"/>
    <property type="molecule type" value="Genomic_DNA"/>
</dbReference>
<dbReference type="Gene3D" id="1.10.260.40">
    <property type="entry name" value="lambda repressor-like DNA-binding domains"/>
    <property type="match status" value="1"/>
</dbReference>